<evidence type="ECO:0000256" key="1">
    <source>
        <dbReference type="ARBA" id="ARBA00004141"/>
    </source>
</evidence>
<evidence type="ECO:0000256" key="14">
    <source>
        <dbReference type="SAM" id="Phobius"/>
    </source>
</evidence>
<evidence type="ECO:0000256" key="9">
    <source>
        <dbReference type="ARBA" id="ARBA00023136"/>
    </source>
</evidence>
<dbReference type="Gene3D" id="2.60.120.200">
    <property type="match status" value="1"/>
</dbReference>
<dbReference type="Gene3D" id="4.10.400.10">
    <property type="entry name" value="Low-density Lipoprotein Receptor"/>
    <property type="match status" value="1"/>
</dbReference>
<dbReference type="Pfam" id="PF00059">
    <property type="entry name" value="Lectin_C"/>
    <property type="match status" value="1"/>
</dbReference>
<feature type="transmembrane region" description="Helical" evidence="14">
    <location>
        <begin position="634"/>
        <end position="652"/>
    </location>
</feature>
<dbReference type="SUPFAM" id="SSF63712">
    <property type="entry name" value="Nicotinic receptor ligand binding domain-like"/>
    <property type="match status" value="1"/>
</dbReference>
<dbReference type="InterPro" id="IPR013320">
    <property type="entry name" value="ConA-like_dom_sf"/>
</dbReference>
<dbReference type="InterPro" id="IPR038050">
    <property type="entry name" value="Neuro_actylchol_rec"/>
</dbReference>
<feature type="domain" description="C-type lectin" evidence="15">
    <location>
        <begin position="130"/>
        <end position="251"/>
    </location>
</feature>
<comment type="caution">
    <text evidence="13">Lacks conserved residue(s) required for the propagation of feature annotation.</text>
</comment>
<dbReference type="InterPro" id="IPR006029">
    <property type="entry name" value="Neurotrans-gated_channel_TM"/>
</dbReference>
<evidence type="ECO:0000256" key="3">
    <source>
        <dbReference type="ARBA" id="ARBA00022448"/>
    </source>
</evidence>
<dbReference type="PRINTS" id="PR00253">
    <property type="entry name" value="GABAARECEPTR"/>
</dbReference>
<comment type="caution">
    <text evidence="17">The sequence shown here is derived from an EMBL/GenBank/DDBJ whole genome shotgun (WGS) entry which is preliminary data.</text>
</comment>
<dbReference type="SMART" id="SM00192">
    <property type="entry name" value="LDLa"/>
    <property type="match status" value="1"/>
</dbReference>
<keyword evidence="10 12" id="KW-1015">Disulfide bond</keyword>
<feature type="transmembrane region" description="Helical" evidence="14">
    <location>
        <begin position="734"/>
        <end position="753"/>
    </location>
</feature>
<dbReference type="InterPro" id="IPR036719">
    <property type="entry name" value="Neuro-gated_channel_TM_sf"/>
</dbReference>
<dbReference type="Pfam" id="PF00354">
    <property type="entry name" value="Pentaxin"/>
    <property type="match status" value="1"/>
</dbReference>
<keyword evidence="5 14" id="KW-0812">Transmembrane</keyword>
<evidence type="ECO:0000256" key="7">
    <source>
        <dbReference type="ARBA" id="ARBA00022989"/>
    </source>
</evidence>
<dbReference type="PROSITE" id="PS51828">
    <property type="entry name" value="PTX_2"/>
    <property type="match status" value="1"/>
</dbReference>
<dbReference type="Pfam" id="PF02932">
    <property type="entry name" value="Neur_chan_memb"/>
    <property type="match status" value="1"/>
</dbReference>
<evidence type="ECO:0000256" key="11">
    <source>
        <dbReference type="ARBA" id="ARBA00023303"/>
    </source>
</evidence>
<feature type="disulfide bond" evidence="12">
    <location>
        <begin position="367"/>
        <end position="382"/>
    </location>
</feature>
<dbReference type="PANTHER" id="PTHR18945">
    <property type="entry name" value="NEUROTRANSMITTER GATED ION CHANNEL"/>
    <property type="match status" value="1"/>
</dbReference>
<feature type="disulfide bond" evidence="12">
    <location>
        <begin position="355"/>
        <end position="373"/>
    </location>
</feature>
<evidence type="ECO:0000313" key="17">
    <source>
        <dbReference type="EMBL" id="KAG0726657.1"/>
    </source>
</evidence>
<evidence type="ECO:0000256" key="4">
    <source>
        <dbReference type="ARBA" id="ARBA00022475"/>
    </source>
</evidence>
<evidence type="ECO:0000259" key="16">
    <source>
        <dbReference type="PROSITE" id="PS51828"/>
    </source>
</evidence>
<dbReference type="PROSITE" id="PS01209">
    <property type="entry name" value="LDLRA_1"/>
    <property type="match status" value="1"/>
</dbReference>
<evidence type="ECO:0000256" key="5">
    <source>
        <dbReference type="ARBA" id="ARBA00022692"/>
    </source>
</evidence>
<dbReference type="InterPro" id="IPR001759">
    <property type="entry name" value="PTX_dom"/>
</dbReference>
<keyword evidence="9 14" id="KW-0472">Membrane</keyword>
<dbReference type="GO" id="GO:0004888">
    <property type="term" value="F:transmembrane signaling receptor activity"/>
    <property type="evidence" value="ECO:0007669"/>
    <property type="project" value="InterPro"/>
</dbReference>
<dbReference type="AlphaFoldDB" id="A0A8J4YG31"/>
<keyword evidence="18" id="KW-1185">Reference proteome</keyword>
<dbReference type="PROSITE" id="PS50068">
    <property type="entry name" value="LDLRA_2"/>
    <property type="match status" value="1"/>
</dbReference>
<dbReference type="InterPro" id="IPR036055">
    <property type="entry name" value="LDL_receptor-like_sf"/>
</dbReference>
<dbReference type="GO" id="GO:0099095">
    <property type="term" value="F:ligand-gated monoatomic anion channel activity"/>
    <property type="evidence" value="ECO:0007669"/>
    <property type="project" value="UniProtKB-ARBA"/>
</dbReference>
<dbReference type="Gene3D" id="3.10.100.10">
    <property type="entry name" value="Mannose-Binding Protein A, subunit A"/>
    <property type="match status" value="1"/>
</dbReference>
<feature type="transmembrane region" description="Helical" evidence="14">
    <location>
        <begin position="664"/>
        <end position="685"/>
    </location>
</feature>
<comment type="subcellular location">
    <subcellularLocation>
        <location evidence="2">Cell membrane</location>
    </subcellularLocation>
    <subcellularLocation>
        <location evidence="1">Membrane</location>
        <topology evidence="1">Multi-pass membrane protein</topology>
    </subcellularLocation>
</comment>
<protein>
    <submittedName>
        <fullName evidence="17">Gamma-aminobutyric acid receptor subunit gamma-4</fullName>
    </submittedName>
</protein>
<keyword evidence="4" id="KW-1003">Cell membrane</keyword>
<dbReference type="GO" id="GO:0005254">
    <property type="term" value="F:chloride channel activity"/>
    <property type="evidence" value="ECO:0007669"/>
    <property type="project" value="UniProtKB-ARBA"/>
</dbReference>
<evidence type="ECO:0000256" key="2">
    <source>
        <dbReference type="ARBA" id="ARBA00004236"/>
    </source>
</evidence>
<dbReference type="InterPro" id="IPR006028">
    <property type="entry name" value="GABAA/Glycine_rcpt"/>
</dbReference>
<dbReference type="EMBL" id="JACEEZ010004092">
    <property type="protein sequence ID" value="KAG0726657.1"/>
    <property type="molecule type" value="Genomic_DNA"/>
</dbReference>
<name>A0A8J4YG31_CHIOP</name>
<dbReference type="Gene3D" id="2.70.170.10">
    <property type="entry name" value="Neurotransmitter-gated ion-channel ligand-binding domain"/>
    <property type="match status" value="1"/>
</dbReference>
<dbReference type="Pfam" id="PF00057">
    <property type="entry name" value="Ldl_recept_a"/>
    <property type="match status" value="1"/>
</dbReference>
<evidence type="ECO:0000256" key="13">
    <source>
        <dbReference type="PROSITE-ProRule" id="PRU01172"/>
    </source>
</evidence>
<dbReference type="CDD" id="cd00037">
    <property type="entry name" value="CLECT"/>
    <property type="match status" value="1"/>
</dbReference>
<sequence length="759" mass="86977">MHLCVSLDLEAWRYTIVVNSKVVQGNITNMSGSELVVRGGGLLLVGMEQDRHGGGFNIEQTYEGYLAGLLVFPKALSTKRIKEYLSCGQRRLDTAIVTFSSLEEEWELFGDTEIVSFKEEKLCGKPAPVHVMFPEPRTLEESQDQCHMLKGKLSAPQSAMENTAIVKETESRMEMCTISWGVYLWLGVRAMYRNNSWNYIDLDTNETMPYTNFRKGYLQAVVSYTCTYMDSFDTGKWSVYPCSLKTCAVCTFDKPSTLRLRGLCEDTVLDQMFLINGVRNGKPVFSGVGNTEIFWDNTTWVLTDLLQRDVTGRMQMTNLLQYPLGLRRWNITGDRCPSNDPDLLLTACTSKQYTCHDGTCIRKMQRCDLEVNCPDQSDERLCTPVVVPKDYINEVPPARVGTEPAWIHFHITILSMQPLDTLNMKLSVYLSLTMRWRDPRLDMESLNYAETLNVIHEDNIWRPELLFQDTTGTEAETKKQWETFVAVMESGPEPDDISRFKEDEVYPGETNSLKLEQNYWVQVSCYMLLEMYPFDTQTCSFIARLQAFTRDLVALKASNTTVEYRGATTLREYEMRAVEMMGRDWHNYSGREIRFRLDNLSGFYVSSTYVPTFLMVMICYLTFFFELDDFNDRIMVSLTALLVLATLFTQITKTTPNTSYLKLLDMWFVACILINFSIVMVLVVINAQRMRENTNPGNTVNMVMPFGAKKPPHPPPSFFPLPHQPVKSVKMNSFAQIVTPIILFILVMVYVGVSLQDAF</sequence>
<keyword evidence="3" id="KW-0813">Transport</keyword>
<dbReference type="GO" id="GO:0005886">
    <property type="term" value="C:plasma membrane"/>
    <property type="evidence" value="ECO:0007669"/>
    <property type="project" value="UniProtKB-SubCell"/>
</dbReference>
<dbReference type="InterPro" id="IPR018000">
    <property type="entry name" value="Neurotransmitter_ion_chnl_CS"/>
</dbReference>
<evidence type="ECO:0000256" key="6">
    <source>
        <dbReference type="ARBA" id="ARBA00022729"/>
    </source>
</evidence>
<dbReference type="InterPro" id="IPR006201">
    <property type="entry name" value="Neur_channel"/>
</dbReference>
<dbReference type="Gene3D" id="1.20.58.390">
    <property type="entry name" value="Neurotransmitter-gated ion-channel transmembrane domain"/>
    <property type="match status" value="1"/>
</dbReference>
<dbReference type="InterPro" id="IPR006202">
    <property type="entry name" value="Neur_chan_lig-bd"/>
</dbReference>
<dbReference type="SUPFAM" id="SSF90112">
    <property type="entry name" value="Neurotransmitter-gated ion-channel transmembrane pore"/>
    <property type="match status" value="1"/>
</dbReference>
<feature type="disulfide bond" evidence="12">
    <location>
        <begin position="348"/>
        <end position="360"/>
    </location>
</feature>
<dbReference type="InterPro" id="IPR016187">
    <property type="entry name" value="CTDL_fold"/>
</dbReference>
<dbReference type="SUPFAM" id="SSF56436">
    <property type="entry name" value="C-type lectin-like"/>
    <property type="match status" value="1"/>
</dbReference>
<keyword evidence="11" id="KW-0407">Ion channel</keyword>
<evidence type="ECO:0000256" key="10">
    <source>
        <dbReference type="ARBA" id="ARBA00023157"/>
    </source>
</evidence>
<feature type="transmembrane region" description="Helical" evidence="14">
    <location>
        <begin position="609"/>
        <end position="627"/>
    </location>
</feature>
<evidence type="ECO:0000313" key="18">
    <source>
        <dbReference type="Proteomes" id="UP000770661"/>
    </source>
</evidence>
<keyword evidence="8" id="KW-0406">Ion transport</keyword>
<dbReference type="PROSITE" id="PS00236">
    <property type="entry name" value="NEUROTR_ION_CHANNEL"/>
    <property type="match status" value="1"/>
</dbReference>
<dbReference type="InterPro" id="IPR036734">
    <property type="entry name" value="Neur_chan_lig-bd_sf"/>
</dbReference>
<reference evidence="17" key="1">
    <citation type="submission" date="2020-07" db="EMBL/GenBank/DDBJ databases">
        <title>The High-quality genome of the commercially important snow crab, Chionoecetes opilio.</title>
        <authorList>
            <person name="Jeong J.-H."/>
            <person name="Ryu S."/>
        </authorList>
    </citation>
    <scope>NUCLEOTIDE SEQUENCE</scope>
    <source>
        <strain evidence="17">MADBK_172401_WGS</strain>
        <tissue evidence="17">Digestive gland</tissue>
    </source>
</reference>
<dbReference type="GO" id="GO:0005230">
    <property type="term" value="F:extracellular ligand-gated monoatomic ion channel activity"/>
    <property type="evidence" value="ECO:0007669"/>
    <property type="project" value="InterPro"/>
</dbReference>
<feature type="domain" description="Pentraxin (PTX)" evidence="16">
    <location>
        <begin position="1"/>
        <end position="123"/>
    </location>
</feature>
<dbReference type="Pfam" id="PF02931">
    <property type="entry name" value="Neur_chan_LBD"/>
    <property type="match status" value="1"/>
</dbReference>
<dbReference type="InterPro" id="IPR016186">
    <property type="entry name" value="C-type_lectin-like/link_sf"/>
</dbReference>
<dbReference type="InterPro" id="IPR002172">
    <property type="entry name" value="LDrepeatLR_classA_rpt"/>
</dbReference>
<gene>
    <name evidence="17" type="primary">GABRG4_1</name>
    <name evidence="17" type="ORF">GWK47_004236</name>
</gene>
<dbReference type="OrthoDB" id="6362339at2759"/>
<dbReference type="InterPro" id="IPR023415">
    <property type="entry name" value="LDLR_class-A_CS"/>
</dbReference>
<evidence type="ECO:0000256" key="8">
    <source>
        <dbReference type="ARBA" id="ARBA00023065"/>
    </source>
</evidence>
<keyword evidence="6" id="KW-0732">Signal</keyword>
<organism evidence="17 18">
    <name type="scientific">Chionoecetes opilio</name>
    <name type="common">Atlantic snow crab</name>
    <name type="synonym">Cancer opilio</name>
    <dbReference type="NCBI Taxonomy" id="41210"/>
    <lineage>
        <taxon>Eukaryota</taxon>
        <taxon>Metazoa</taxon>
        <taxon>Ecdysozoa</taxon>
        <taxon>Arthropoda</taxon>
        <taxon>Crustacea</taxon>
        <taxon>Multicrustacea</taxon>
        <taxon>Malacostraca</taxon>
        <taxon>Eumalacostraca</taxon>
        <taxon>Eucarida</taxon>
        <taxon>Decapoda</taxon>
        <taxon>Pleocyemata</taxon>
        <taxon>Brachyura</taxon>
        <taxon>Eubrachyura</taxon>
        <taxon>Majoidea</taxon>
        <taxon>Majidae</taxon>
        <taxon>Chionoecetes</taxon>
    </lineage>
</organism>
<dbReference type="SUPFAM" id="SSF57424">
    <property type="entry name" value="LDL receptor-like module"/>
    <property type="match status" value="1"/>
</dbReference>
<accession>A0A8J4YG31</accession>
<dbReference type="Proteomes" id="UP000770661">
    <property type="component" value="Unassembled WGS sequence"/>
</dbReference>
<dbReference type="InterPro" id="IPR001304">
    <property type="entry name" value="C-type_lectin-like"/>
</dbReference>
<keyword evidence="17" id="KW-0675">Receptor</keyword>
<dbReference type="PROSITE" id="PS50041">
    <property type="entry name" value="C_TYPE_LECTIN_2"/>
    <property type="match status" value="1"/>
</dbReference>
<dbReference type="CDD" id="cd00112">
    <property type="entry name" value="LDLa"/>
    <property type="match status" value="1"/>
</dbReference>
<proteinExistence type="predicted"/>
<dbReference type="SMART" id="SM00034">
    <property type="entry name" value="CLECT"/>
    <property type="match status" value="1"/>
</dbReference>
<keyword evidence="7 14" id="KW-1133">Transmembrane helix</keyword>
<evidence type="ECO:0000256" key="12">
    <source>
        <dbReference type="PROSITE-ProRule" id="PRU00124"/>
    </source>
</evidence>
<dbReference type="SUPFAM" id="SSF49899">
    <property type="entry name" value="Concanavalin A-like lectins/glucanases"/>
    <property type="match status" value="1"/>
</dbReference>
<evidence type="ECO:0000259" key="15">
    <source>
        <dbReference type="PROSITE" id="PS50041"/>
    </source>
</evidence>